<sequence length="233" mass="25108">MNRPHTKEGKTPMNATTQVAPNLPNIPLGRFEPLSVSASVVAEALQPLHDRNAKESFAQISTIQQRLQAERLGAERAIAALAAARLEQKRLEDLSDSLIEVSIGLGRMFGFEDIADFANQDDAWLLTVEGLVSAFNARGDFGRHYAERLNEIVVQSRAATVELVRATEAHANAIVAFSNSYRALSAAIAFGRAVLANLGVEVRRVAPAPKKKPTKDPVGSEESVPSPSPVPHS</sequence>
<organism evidence="2 3">
    <name type="scientific">Archangium gephyra</name>
    <dbReference type="NCBI Taxonomy" id="48"/>
    <lineage>
        <taxon>Bacteria</taxon>
        <taxon>Pseudomonadati</taxon>
        <taxon>Myxococcota</taxon>
        <taxon>Myxococcia</taxon>
        <taxon>Myxococcales</taxon>
        <taxon>Cystobacterineae</taxon>
        <taxon>Archangiaceae</taxon>
        <taxon>Archangium</taxon>
    </lineage>
</organism>
<gene>
    <name evidence="2" type="ORF">DI536_19135</name>
</gene>
<dbReference type="EMBL" id="QFQP01000016">
    <property type="protein sequence ID" value="PZR10790.1"/>
    <property type="molecule type" value="Genomic_DNA"/>
</dbReference>
<evidence type="ECO:0000256" key="1">
    <source>
        <dbReference type="SAM" id="MobiDB-lite"/>
    </source>
</evidence>
<accession>A0A2W5T5N3</accession>
<evidence type="ECO:0000313" key="3">
    <source>
        <dbReference type="Proteomes" id="UP000249061"/>
    </source>
</evidence>
<evidence type="ECO:0000313" key="2">
    <source>
        <dbReference type="EMBL" id="PZR10790.1"/>
    </source>
</evidence>
<proteinExistence type="predicted"/>
<reference evidence="2 3" key="1">
    <citation type="submission" date="2017-08" db="EMBL/GenBank/DDBJ databases">
        <title>Infants hospitalized years apart are colonized by the same room-sourced microbial strains.</title>
        <authorList>
            <person name="Brooks B."/>
            <person name="Olm M.R."/>
            <person name="Firek B.A."/>
            <person name="Baker R."/>
            <person name="Thomas B.C."/>
            <person name="Morowitz M.J."/>
            <person name="Banfield J.F."/>
        </authorList>
    </citation>
    <scope>NUCLEOTIDE SEQUENCE [LARGE SCALE GENOMIC DNA]</scope>
    <source>
        <strain evidence="2">S2_003_000_R2_14</strain>
    </source>
</reference>
<feature type="region of interest" description="Disordered" evidence="1">
    <location>
        <begin position="206"/>
        <end position="233"/>
    </location>
</feature>
<comment type="caution">
    <text evidence="2">The sequence shown here is derived from an EMBL/GenBank/DDBJ whole genome shotgun (WGS) entry which is preliminary data.</text>
</comment>
<feature type="compositionally biased region" description="Basic and acidic residues" evidence="1">
    <location>
        <begin position="1"/>
        <end position="10"/>
    </location>
</feature>
<feature type="compositionally biased region" description="Low complexity" evidence="1">
    <location>
        <begin position="216"/>
        <end position="225"/>
    </location>
</feature>
<name>A0A2W5T5N3_9BACT</name>
<protein>
    <submittedName>
        <fullName evidence="2">Uncharacterized protein</fullName>
    </submittedName>
</protein>
<feature type="region of interest" description="Disordered" evidence="1">
    <location>
        <begin position="1"/>
        <end position="21"/>
    </location>
</feature>
<dbReference type="AlphaFoldDB" id="A0A2W5T5N3"/>
<dbReference type="Proteomes" id="UP000249061">
    <property type="component" value="Unassembled WGS sequence"/>
</dbReference>